<keyword evidence="1" id="KW-0695">RNA-directed DNA polymerase</keyword>
<dbReference type="PANTHER" id="PTHR20910:SF1">
    <property type="entry name" value="SUPEROXIDE DISMUTASE COPPER_ZINC BINDING DOMAIN-CONTAINING PROTEIN"/>
    <property type="match status" value="1"/>
</dbReference>
<gene>
    <name evidence="1" type="primary">X-elementORF2_647</name>
    <name evidence="1" type="ORF">NPIL_28441</name>
</gene>
<dbReference type="InterPro" id="IPR053257">
    <property type="entry name" value="Cu-only_SOD"/>
</dbReference>
<evidence type="ECO:0000313" key="2">
    <source>
        <dbReference type="Proteomes" id="UP000887013"/>
    </source>
</evidence>
<accession>A0A8X6N9C2</accession>
<dbReference type="GO" id="GO:0046872">
    <property type="term" value="F:metal ion binding"/>
    <property type="evidence" value="ECO:0007669"/>
    <property type="project" value="InterPro"/>
</dbReference>
<dbReference type="AlphaFoldDB" id="A0A8X6N9C2"/>
<proteinExistence type="predicted"/>
<dbReference type="GO" id="GO:0006801">
    <property type="term" value="P:superoxide metabolic process"/>
    <property type="evidence" value="ECO:0007669"/>
    <property type="project" value="InterPro"/>
</dbReference>
<dbReference type="EMBL" id="BMAW01055504">
    <property type="protein sequence ID" value="GFT01177.1"/>
    <property type="molecule type" value="Genomic_DNA"/>
</dbReference>
<dbReference type="SUPFAM" id="SSF49329">
    <property type="entry name" value="Cu,Zn superoxide dismutase-like"/>
    <property type="match status" value="1"/>
</dbReference>
<sequence length="348" mass="40168">MTVQAVLKAFKRRRKWTDSRFPDKQWIEKCYPDSCPSKATICRWFAEFKCGRTDTNDAERSGRPVEAVTPENSQLEYADGGRGDTWMEVDLRYPGMHNRNITKGHEWAVYVNQVAHDAVEKVESSRCISAGFRWNPYIVKSDDDLYKSECNIDNPYRCEMGDLSGRLGPMEIGTGRRVFTDVNLPLVGNYSVMGRSIVIFQKEGQRNKLSCANILPDIHLVRLVTVKKNPGFTVSRFMEHMRQQLDTKDWLVVQDTQSQREILDGQCVQLTIHFYGPDAHRLQIEFSNLINLGSVRKDTRLGLKLIETYYKPCRNLNDVNMSVLSRASQFMILLGIFMCTLLQRRLHL</sequence>
<dbReference type="Gene3D" id="2.60.40.200">
    <property type="entry name" value="Superoxide dismutase, copper/zinc binding domain"/>
    <property type="match status" value="1"/>
</dbReference>
<comment type="caution">
    <text evidence="1">The sequence shown here is derived from an EMBL/GenBank/DDBJ whole genome shotgun (WGS) entry which is preliminary data.</text>
</comment>
<protein>
    <submittedName>
        <fullName evidence="1">Putative RNA-directed DNA polymerase from transposon X-element</fullName>
    </submittedName>
</protein>
<dbReference type="GO" id="GO:0003964">
    <property type="term" value="F:RNA-directed DNA polymerase activity"/>
    <property type="evidence" value="ECO:0007669"/>
    <property type="project" value="UniProtKB-KW"/>
</dbReference>
<reference evidence="1" key="1">
    <citation type="submission" date="2020-08" db="EMBL/GenBank/DDBJ databases">
        <title>Multicomponent nature underlies the extraordinary mechanical properties of spider dragline silk.</title>
        <authorList>
            <person name="Kono N."/>
            <person name="Nakamura H."/>
            <person name="Mori M."/>
            <person name="Yoshida Y."/>
            <person name="Ohtoshi R."/>
            <person name="Malay A.D."/>
            <person name="Moran D.A.P."/>
            <person name="Tomita M."/>
            <person name="Numata K."/>
            <person name="Arakawa K."/>
        </authorList>
    </citation>
    <scope>NUCLEOTIDE SEQUENCE</scope>
</reference>
<dbReference type="Proteomes" id="UP000887013">
    <property type="component" value="Unassembled WGS sequence"/>
</dbReference>
<dbReference type="InterPro" id="IPR036423">
    <property type="entry name" value="SOD-like_Cu/Zn_dom_sf"/>
</dbReference>
<keyword evidence="2" id="KW-1185">Reference proteome</keyword>
<organism evidence="1 2">
    <name type="scientific">Nephila pilipes</name>
    <name type="common">Giant wood spider</name>
    <name type="synonym">Nephila maculata</name>
    <dbReference type="NCBI Taxonomy" id="299642"/>
    <lineage>
        <taxon>Eukaryota</taxon>
        <taxon>Metazoa</taxon>
        <taxon>Ecdysozoa</taxon>
        <taxon>Arthropoda</taxon>
        <taxon>Chelicerata</taxon>
        <taxon>Arachnida</taxon>
        <taxon>Araneae</taxon>
        <taxon>Araneomorphae</taxon>
        <taxon>Entelegynae</taxon>
        <taxon>Araneoidea</taxon>
        <taxon>Nephilidae</taxon>
        <taxon>Nephila</taxon>
    </lineage>
</organism>
<keyword evidence="1" id="KW-0808">Transferase</keyword>
<name>A0A8X6N9C2_NEPPI</name>
<dbReference type="PANTHER" id="PTHR20910">
    <property type="entry name" value="AGAP001623-PA"/>
    <property type="match status" value="1"/>
</dbReference>
<evidence type="ECO:0000313" key="1">
    <source>
        <dbReference type="EMBL" id="GFT01177.1"/>
    </source>
</evidence>
<dbReference type="OrthoDB" id="159229at2759"/>
<keyword evidence="1" id="KW-0548">Nucleotidyltransferase</keyword>